<dbReference type="Proteomes" id="UP001151760">
    <property type="component" value="Unassembled WGS sequence"/>
</dbReference>
<reference evidence="1" key="1">
    <citation type="journal article" date="2022" name="Int. J. Mol. Sci.">
        <title>Draft Genome of Tanacetum Coccineum: Genomic Comparison of Closely Related Tanacetum-Family Plants.</title>
        <authorList>
            <person name="Yamashiro T."/>
            <person name="Shiraishi A."/>
            <person name="Nakayama K."/>
            <person name="Satake H."/>
        </authorList>
    </citation>
    <scope>NUCLEOTIDE SEQUENCE</scope>
</reference>
<reference evidence="1" key="2">
    <citation type="submission" date="2022-01" db="EMBL/GenBank/DDBJ databases">
        <authorList>
            <person name="Yamashiro T."/>
            <person name="Shiraishi A."/>
            <person name="Satake H."/>
            <person name="Nakayama K."/>
        </authorList>
    </citation>
    <scope>NUCLEOTIDE SEQUENCE</scope>
</reference>
<proteinExistence type="predicted"/>
<name>A0ABQ5CQ65_9ASTR</name>
<sequence>MGIQIQDTRLVQSVHWNMVSMLRNAESQTVRDSTYHKEKMLLCKQAEKCSTSAEEQSWLATRMRKLMNKSGSTLHYMAKIQGVPIADSGTDRLSH</sequence>
<accession>A0ABQ5CQ65</accession>
<organism evidence="1 2">
    <name type="scientific">Tanacetum coccineum</name>
    <dbReference type="NCBI Taxonomy" id="301880"/>
    <lineage>
        <taxon>Eukaryota</taxon>
        <taxon>Viridiplantae</taxon>
        <taxon>Streptophyta</taxon>
        <taxon>Embryophyta</taxon>
        <taxon>Tracheophyta</taxon>
        <taxon>Spermatophyta</taxon>
        <taxon>Magnoliopsida</taxon>
        <taxon>eudicotyledons</taxon>
        <taxon>Gunneridae</taxon>
        <taxon>Pentapetalae</taxon>
        <taxon>asterids</taxon>
        <taxon>campanulids</taxon>
        <taxon>Asterales</taxon>
        <taxon>Asteraceae</taxon>
        <taxon>Asteroideae</taxon>
        <taxon>Anthemideae</taxon>
        <taxon>Anthemidinae</taxon>
        <taxon>Tanacetum</taxon>
    </lineage>
</organism>
<evidence type="ECO:0000313" key="1">
    <source>
        <dbReference type="EMBL" id="GJT28093.1"/>
    </source>
</evidence>
<protein>
    <submittedName>
        <fullName evidence="1">Uncharacterized protein</fullName>
    </submittedName>
</protein>
<keyword evidence="2" id="KW-1185">Reference proteome</keyword>
<comment type="caution">
    <text evidence="1">The sequence shown here is derived from an EMBL/GenBank/DDBJ whole genome shotgun (WGS) entry which is preliminary data.</text>
</comment>
<dbReference type="EMBL" id="BQNB010014433">
    <property type="protein sequence ID" value="GJT28093.1"/>
    <property type="molecule type" value="Genomic_DNA"/>
</dbReference>
<gene>
    <name evidence="1" type="ORF">Tco_0908368</name>
</gene>
<evidence type="ECO:0000313" key="2">
    <source>
        <dbReference type="Proteomes" id="UP001151760"/>
    </source>
</evidence>